<evidence type="ECO:0000256" key="1">
    <source>
        <dbReference type="SAM" id="MobiDB-lite"/>
    </source>
</evidence>
<dbReference type="Proteomes" id="UP000654075">
    <property type="component" value="Unassembled WGS sequence"/>
</dbReference>
<protein>
    <submittedName>
        <fullName evidence="2">Uncharacterized protein</fullName>
    </submittedName>
</protein>
<reference evidence="2" key="1">
    <citation type="submission" date="2021-02" db="EMBL/GenBank/DDBJ databases">
        <authorList>
            <person name="Dougan E. K."/>
            <person name="Rhodes N."/>
            <person name="Thang M."/>
            <person name="Chan C."/>
        </authorList>
    </citation>
    <scope>NUCLEOTIDE SEQUENCE</scope>
</reference>
<sequence>MDKRRIRKRCLIPQLGVRHVDRHLLQNNNHNNNDINNNNTNNNNRNNNSSSNNNANNDNDDNDDDNNNNNNNGTCRQELSFVDPVAPLGSACRSLHVFIPVQLYKQVQRQVQIMFWSCVLIVVLLHSIRRSKCASQLRASSSR</sequence>
<proteinExistence type="predicted"/>
<evidence type="ECO:0000313" key="3">
    <source>
        <dbReference type="Proteomes" id="UP000654075"/>
    </source>
</evidence>
<name>A0A813H0K6_POLGL</name>
<organism evidence="2 3">
    <name type="scientific">Polarella glacialis</name>
    <name type="common">Dinoflagellate</name>
    <dbReference type="NCBI Taxonomy" id="89957"/>
    <lineage>
        <taxon>Eukaryota</taxon>
        <taxon>Sar</taxon>
        <taxon>Alveolata</taxon>
        <taxon>Dinophyceae</taxon>
        <taxon>Suessiales</taxon>
        <taxon>Suessiaceae</taxon>
        <taxon>Polarella</taxon>
    </lineage>
</organism>
<comment type="caution">
    <text evidence="2">The sequence shown here is derived from an EMBL/GenBank/DDBJ whole genome shotgun (WGS) entry which is preliminary data.</text>
</comment>
<dbReference type="AlphaFoldDB" id="A0A813H0K6"/>
<feature type="compositionally biased region" description="Low complexity" evidence="1">
    <location>
        <begin position="27"/>
        <end position="57"/>
    </location>
</feature>
<dbReference type="EMBL" id="CAJNNV010030062">
    <property type="protein sequence ID" value="CAE8631197.1"/>
    <property type="molecule type" value="Genomic_DNA"/>
</dbReference>
<evidence type="ECO:0000313" key="2">
    <source>
        <dbReference type="EMBL" id="CAE8631197.1"/>
    </source>
</evidence>
<keyword evidence="3" id="KW-1185">Reference proteome</keyword>
<gene>
    <name evidence="2" type="ORF">PGLA1383_LOCUS47330</name>
</gene>
<feature type="region of interest" description="Disordered" evidence="1">
    <location>
        <begin position="27"/>
        <end position="75"/>
    </location>
</feature>
<accession>A0A813H0K6</accession>